<feature type="region of interest" description="Disordered" evidence="2">
    <location>
        <begin position="1508"/>
        <end position="1534"/>
    </location>
</feature>
<keyword evidence="4" id="KW-1185">Reference proteome</keyword>
<evidence type="ECO:0000256" key="1">
    <source>
        <dbReference type="SAM" id="Coils"/>
    </source>
</evidence>
<evidence type="ECO:0000313" key="3">
    <source>
        <dbReference type="EMBL" id="NWX82498.1"/>
    </source>
</evidence>
<feature type="region of interest" description="Disordered" evidence="2">
    <location>
        <begin position="2088"/>
        <end position="2187"/>
    </location>
</feature>
<organism evidence="3 4">
    <name type="scientific">Nothoprocta pentlandii</name>
    <dbReference type="NCBI Taxonomy" id="2585814"/>
    <lineage>
        <taxon>Eukaryota</taxon>
        <taxon>Metazoa</taxon>
        <taxon>Chordata</taxon>
        <taxon>Craniata</taxon>
        <taxon>Vertebrata</taxon>
        <taxon>Euteleostomi</taxon>
        <taxon>Archelosauria</taxon>
        <taxon>Archosauria</taxon>
        <taxon>Dinosauria</taxon>
        <taxon>Saurischia</taxon>
        <taxon>Theropoda</taxon>
        <taxon>Coelurosauria</taxon>
        <taxon>Aves</taxon>
        <taxon>Palaeognathae</taxon>
        <taxon>Tinamiformes</taxon>
        <taxon>Tinamidae</taxon>
        <taxon>Nothoprocta</taxon>
    </lineage>
</organism>
<feature type="compositionally biased region" description="Basic and acidic residues" evidence="2">
    <location>
        <begin position="2460"/>
        <end position="2473"/>
    </location>
</feature>
<dbReference type="GO" id="GO:0035869">
    <property type="term" value="C:ciliary transition zone"/>
    <property type="evidence" value="ECO:0007669"/>
    <property type="project" value="TreeGrafter"/>
</dbReference>
<feature type="non-terminal residue" evidence="3">
    <location>
        <position position="3109"/>
    </location>
</feature>
<feature type="coiled-coil region" evidence="1">
    <location>
        <begin position="2730"/>
        <end position="2757"/>
    </location>
</feature>
<feature type="region of interest" description="Disordered" evidence="2">
    <location>
        <begin position="2020"/>
        <end position="2044"/>
    </location>
</feature>
<proteinExistence type="predicted"/>
<name>A0A7K6ZEZ6_9AVES</name>
<comment type="caution">
    <text evidence="3">The sequence shown here is derived from an EMBL/GenBank/DDBJ whole genome shotgun (WGS) entry which is preliminary data.</text>
</comment>
<feature type="region of interest" description="Disordered" evidence="2">
    <location>
        <begin position="1973"/>
        <end position="2005"/>
    </location>
</feature>
<feature type="compositionally biased region" description="Polar residues" evidence="2">
    <location>
        <begin position="2088"/>
        <end position="2100"/>
    </location>
</feature>
<feature type="region of interest" description="Disordered" evidence="2">
    <location>
        <begin position="2451"/>
        <end position="2475"/>
    </location>
</feature>
<feature type="non-terminal residue" evidence="3">
    <location>
        <position position="1"/>
    </location>
</feature>
<reference evidence="3 4" key="1">
    <citation type="submission" date="2019-09" db="EMBL/GenBank/DDBJ databases">
        <title>Bird 10,000 Genomes (B10K) Project - Family phase.</title>
        <authorList>
            <person name="Zhang G."/>
        </authorList>
    </citation>
    <scope>NUCLEOTIDE SEQUENCE [LARGE SCALE GENOMIC DNA]</scope>
    <source>
        <strain evidence="3">B10K-MSB-04</strain>
    </source>
</reference>
<feature type="compositionally biased region" description="Basic and acidic residues" evidence="2">
    <location>
        <begin position="1973"/>
        <end position="1995"/>
    </location>
</feature>
<feature type="compositionally biased region" description="Basic and acidic residues" evidence="2">
    <location>
        <begin position="2029"/>
        <end position="2039"/>
    </location>
</feature>
<feature type="compositionally biased region" description="Basic and acidic residues" evidence="2">
    <location>
        <begin position="2949"/>
        <end position="2966"/>
    </location>
</feature>
<gene>
    <name evidence="3" type="primary">Cplane1</name>
    <name evidence="3" type="ORF">NOTPEN_R01644</name>
</gene>
<dbReference type="InterPro" id="IPR028236">
    <property type="entry name" value="CPLANE1"/>
</dbReference>
<keyword evidence="1" id="KW-0175">Coiled coil</keyword>
<feature type="region of interest" description="Disordered" evidence="2">
    <location>
        <begin position="2259"/>
        <end position="2285"/>
    </location>
</feature>
<feature type="compositionally biased region" description="Basic and acidic residues" evidence="2">
    <location>
        <begin position="2142"/>
        <end position="2155"/>
    </location>
</feature>
<feature type="compositionally biased region" description="Polar residues" evidence="2">
    <location>
        <begin position="1996"/>
        <end position="2005"/>
    </location>
</feature>
<dbReference type="Proteomes" id="UP000538817">
    <property type="component" value="Unassembled WGS sequence"/>
</dbReference>
<dbReference type="PANTHER" id="PTHR14492">
    <property type="entry name" value="JBTS17"/>
    <property type="match status" value="1"/>
</dbReference>
<sequence>MIMEIKLDVLISTCIKQRKPWPRISWVGQEKEAIFLLDDKHINEINLTSGRTKKKIPRLQSLLKNVVVLTTSTNGAWLAGILTTGELFLWNKDQDFLKIVPAIEESRKAVTAAQGRFFFCLFVFSLYPFKNWKTRNYSDTLLIFPECLMRLHLYISGDGRKVLFTTPTACVFLWESTEQANTHCSKNSSVTGRWTQILPDESIMLPSTDEKETGVHAAFIQNEILGDCCLCSFVFYSGECLVLTFLALRWHENSFRCVSALPYQVHWVQQTCSLANLVPQCVSVKSRGALLTAFARDGLLLAVAVNQNDPKATQILFLNTLNFLTVSGSLKGCSSKNSVVPSKFVRSYWVGDMSWTPDSLFLACMLKRGSLILLTCMGELLMLITSGCSVEFGPAEFIPFHPLITYRQQHSLCQDSSQSLGSSASESDLFRQRFSVASHSRLPYLIVSDGYMITVLRFPNKLSPSGFVRSLLLDSTQRLENIRQNFVNCKSKGKRTFLRSLLSLKASLLKHTQNQSCIFPTIPKFLEKDTTEMSEKNVDIQDYKEESDDEKQFKNSLSSFSSQRISSFVGKADEGRLEFASMFDTIHAKDVTEEKDNLSVALNSIEKNLLTAWQIGVSKNMEQKDTLLNYIVNCFIHFFNILQFVKGSSLHQDAFLNKSLKNTRWMHSVLKYFQQCLTLLYGHSRASLTVHVAKLTLQTIKLILSQQQDQMFSENLLACFCLLRMVSHTLNSMCTSQKEIFFASSVVNSLVELDSLVVPVFLALDENATQQISSLKSLLREPPEVVNHDGKTEKRLTVLWQLLYEKVVWYQTQLNRKAHKNADEESLVSSLLSHIQATLQSSGVTLERHLKLNSVAGEEKFLLGLYRESVDEWKKSLCEIKAKGGRRACFLQSRYYLAILFCHLYHYNLCEAQGLCDHLVGEILRRSRLSVKHMATFSDDKYSQHELWRITDVHTEAAMAVIQSMARFMAAYFTNQLLYILPPHNVDILHPLHVKPDVFPRVVPLQHALVTKAVIDQNLSSVWTADYALDLFLVGGLVPEAVWLTHRLGDWKVSASIGVAYNLYCKNADQPSRLKKLEYHLPLSLSPTQTFQEKLQSLLGQPVTSEMANEEDINYKQFTDPIEEEDANVLYSSVQELLKAAVMSEADILSETFQLLMDSGKDLGRKLCGLVPEGLYLPAPPLYCPQPASLSEEDCNDILLKIEKESRQKVSGVLQRIILLFRAARCSCPAAQWYIAQLKRARKVMQKIRIKGSLPSLGPFPESLFRYSNFPTVFNRPTSSGDHQFDDISCKILGCFRELCALCWMFHVRERLSDSCRRYQTARENTSNNKNFNENEYDAPVVEHGLNAVEWACRMLPFCRFMNVEELVQDIILSLLGELPPTKKVAEILVKAFPNSEDIRVPLRDKYHALQQHLGRCVVKGPNGEEMMPCVIRAAEKVRVKALKRVIRNIGPIEINIWEPEEEGAAVDEAHCYDRLSLGTSLSRSTLTDLGIPQVYSDAETADTLSDALLTDEVRDETPSPQRGNEPKRGADISSKNTACSIRTLNWKKKHKEKVHRRNPHNECNSPIVGAWEFERDDDEYVIFLELFLSYVLERDLINCSDLGIPFLTSFSGLLREHELNSLLFDVHTTLKRRQGKTRSQSVFRAGSCYTVTLASCNPETVSAHNENQNILENQMSVSVVQSKELTESSECNLRKGFDKGLFGLKHKSIYRTRDDSQEVTVATASQAFANHISCSSQTMVTSKYIYKTIHILDIVPGDEIPLELMDKFSNIARLLEWMIRWSDKRLLRGFSKEDCLEESVPMIRVKTSAAAVLSSLWLLEQLYNDRSQVKNIKIKHQFLKGFAFPSQAQPKIEKESTEKASTVEGSFSLAGPSLDVQSVKAYDDFCESDLGMSTESNYVKKEINHENYSVPHVTEDLNEAGPFLQEQLDATSENEEFFEEPFETPKSSSSPIRIKPIEHEGEKAKVNCPQKTRVEDKEDQRVEASEKINTEQNREISVSDEQPSLTVVSNIPSVASNASVCPKKQKVKKQDSTEEKQSTSETARQMLQDEMLKLVQLQQINFLSLMQIVQSSFASLPNVQQILQQSQSVHVEGSQPSHTTGGGDSEKSSCSANAALKAKLLTQGDKGKSDKLSDFQPSSSLRDESNNGHTENHPDANVSLRPVEKHSNETGFIPPSQNLPSPAPVKPLPLLTSSSDIPKPPKLIPIEKKQNYSNGFPLLKLESGYHFKPPYLHPIENSSAFARPPPVPRVAWSSSDALWNPQSSYTPRKRSKSTTHLNVRGHDPKILRQRHAEEKRWAESVHKGPPGHLNLDQYEGQQEVSSQQQFSVSVNTDKAATTTKMAGIPLLHLPLDPEPKLIPVIRQPVTTTLIPVKPVTKETDFRGTVQCTGISLLHADLPQKQKVPTLIPLQKLIAFEQRHQHHAVPSASRGQDQAKPIQLLKTFIEPFEASHVQNRKRQRRDEKRKQEEEKKKPSVTFCSDDSIIGVSTTEMVDTSEMGITIACYYILDTVGEAITTSADLHYLASVGKKPAETQDASTNTTSVLKSYQDVGIGDGNVISEVGKNQSVMTDPVAESFSVPEMLPQDMYLHLPIEENETRIPPSLSDAPIVSGHEYIQVTDIEQSDLLELLPVIPESAEEMVTTQQNTEFEISSVKLHHVANSVSSTPPEELQKKDHHLNNVSIQVRKEDTKSDFASDAVTWNAVCEDARTFHSSGLPAKTIGKEYFSTKLQEMDIQLQTLQDIAENMEKDFSNTKQLVKIIEDFEMAANTDLGAHSFFSEDAGLLGDGMCSVNWRRVVNFVSLEEPLHLTGLSGVSDIINDLVGEGAVSPTELGFRKTQAKKLCSHNSASGRHQKTEKEKKEIRAWMKRKQKERMREYLKKLDEQRQKEHNPFNIRKNGHCLTSKEIKLIQKKKEEKDKALFSEHHSVRVSQALSLMNEMLSETVVLPENEHRPSSKIRSPQEYRKQQSASTNRRHPNGHILSERSRIAAKFSFGQTRTLGLTSSRVAENRTSRTAKQKFLPVAAAVQTEDLDHETERDVVSPWSVPDEIQRILHDTHDSLFQASALHPASFSPLDVNDTDGVSESTGSILSKLDWSAIEAMVADVEDK</sequence>
<protein>
    <submittedName>
        <fullName evidence="3">CPLN1 protein</fullName>
    </submittedName>
</protein>
<evidence type="ECO:0000256" key="2">
    <source>
        <dbReference type="SAM" id="MobiDB-lite"/>
    </source>
</evidence>
<dbReference type="GO" id="GO:0060271">
    <property type="term" value="P:cilium assembly"/>
    <property type="evidence" value="ECO:0007669"/>
    <property type="project" value="TreeGrafter"/>
</dbReference>
<evidence type="ECO:0000313" key="4">
    <source>
        <dbReference type="Proteomes" id="UP000538817"/>
    </source>
</evidence>
<accession>A0A7K6ZEZ6</accession>
<feature type="region of interest" description="Disordered" evidence="2">
    <location>
        <begin position="2945"/>
        <end position="2981"/>
    </location>
</feature>
<dbReference type="Pfam" id="PF15392">
    <property type="entry name" value="Joubert"/>
    <property type="match status" value="1"/>
</dbReference>
<dbReference type="EMBL" id="VZSG01000027">
    <property type="protein sequence ID" value="NWX82498.1"/>
    <property type="molecule type" value="Genomic_DNA"/>
</dbReference>
<dbReference type="PANTHER" id="PTHR14492:SF4">
    <property type="entry name" value="CILIOGENESIS AND PLANAR POLARITY EFFECTOR 1"/>
    <property type="match status" value="1"/>
</dbReference>